<evidence type="ECO:0000259" key="2">
    <source>
        <dbReference type="PROSITE" id="PS50026"/>
    </source>
</evidence>
<dbReference type="EMBL" id="LIAE01009275">
    <property type="protein sequence ID" value="PAV70517.1"/>
    <property type="molecule type" value="Genomic_DNA"/>
</dbReference>
<accession>A0A2A2K999</accession>
<dbReference type="Proteomes" id="UP000218231">
    <property type="component" value="Unassembled WGS sequence"/>
</dbReference>
<dbReference type="InterPro" id="IPR053295">
    <property type="entry name" value="Innate_immunity_reg"/>
</dbReference>
<protein>
    <recommendedName>
        <fullName evidence="2">EGF-like domain-containing protein</fullName>
    </recommendedName>
</protein>
<dbReference type="PANTHER" id="PTHR47324">
    <property type="entry name" value="PROTEIN IRG-7-RELATED"/>
    <property type="match status" value="1"/>
</dbReference>
<keyword evidence="1" id="KW-1015">Disulfide bond</keyword>
<dbReference type="STRING" id="2018661.A0A2A2K999"/>
<proteinExistence type="predicted"/>
<feature type="domain" description="EGF-like" evidence="2">
    <location>
        <begin position="646"/>
        <end position="679"/>
    </location>
</feature>
<evidence type="ECO:0000313" key="3">
    <source>
        <dbReference type="EMBL" id="PAV70517.1"/>
    </source>
</evidence>
<organism evidence="3 4">
    <name type="scientific">Diploscapter pachys</name>
    <dbReference type="NCBI Taxonomy" id="2018661"/>
    <lineage>
        <taxon>Eukaryota</taxon>
        <taxon>Metazoa</taxon>
        <taxon>Ecdysozoa</taxon>
        <taxon>Nematoda</taxon>
        <taxon>Chromadorea</taxon>
        <taxon>Rhabditida</taxon>
        <taxon>Rhabditina</taxon>
        <taxon>Rhabditomorpha</taxon>
        <taxon>Rhabditoidea</taxon>
        <taxon>Rhabditidae</taxon>
        <taxon>Diploscapter</taxon>
    </lineage>
</organism>
<evidence type="ECO:0000256" key="1">
    <source>
        <dbReference type="PROSITE-ProRule" id="PRU00076"/>
    </source>
</evidence>
<evidence type="ECO:0000313" key="4">
    <source>
        <dbReference type="Proteomes" id="UP000218231"/>
    </source>
</evidence>
<name>A0A2A2K999_9BILA</name>
<reference evidence="3 4" key="1">
    <citation type="journal article" date="2017" name="Curr. Biol.">
        <title>Genome architecture and evolution of a unichromosomal asexual nematode.</title>
        <authorList>
            <person name="Fradin H."/>
            <person name="Zegar C."/>
            <person name="Gutwein M."/>
            <person name="Lucas J."/>
            <person name="Kovtun M."/>
            <person name="Corcoran D."/>
            <person name="Baugh L.R."/>
            <person name="Kiontke K."/>
            <person name="Gunsalus K."/>
            <person name="Fitch D.H."/>
            <person name="Piano F."/>
        </authorList>
    </citation>
    <scope>NUCLEOTIDE SEQUENCE [LARGE SCALE GENOMIC DNA]</scope>
    <source>
        <strain evidence="3">PF1309</strain>
    </source>
</reference>
<dbReference type="OrthoDB" id="5786419at2759"/>
<dbReference type="PROSITE" id="PS50026">
    <property type="entry name" value="EGF_3"/>
    <property type="match status" value="1"/>
</dbReference>
<dbReference type="PROSITE" id="PS00022">
    <property type="entry name" value="EGF_1"/>
    <property type="match status" value="2"/>
</dbReference>
<keyword evidence="4" id="KW-1185">Reference proteome</keyword>
<comment type="caution">
    <text evidence="1">Lacks conserved residue(s) required for the propagation of feature annotation.</text>
</comment>
<dbReference type="PROSITE" id="PS01186">
    <property type="entry name" value="EGF_2"/>
    <property type="match status" value="2"/>
</dbReference>
<feature type="disulfide bond" evidence="1">
    <location>
        <begin position="669"/>
        <end position="678"/>
    </location>
</feature>
<dbReference type="InterPro" id="IPR000742">
    <property type="entry name" value="EGF"/>
</dbReference>
<dbReference type="Gene3D" id="2.10.25.10">
    <property type="entry name" value="Laminin"/>
    <property type="match status" value="1"/>
</dbReference>
<sequence>MAYLYTKNALVGYGAISTSNEIDASVPYMYAQPYAAYNLVARLVDPSNCYEALPASEVQLSRRIKLNSNLTADLQARDGCQYNVNFGTFFCSSAGPLTLILKHSLTSRTAAVPFICADPSKIPNLIIKEEQYSTKRDIYADISNVACNGRDTTHQYLFGKANNKAFRISSRNGPFSSLTNGFDALYVNPTSVFYPLVGYISNKGANPNGSSTFKYFSSNIYAPNDTLNIMGSDNFGYFQTMIMTQRCLENLNYSFCDQTEYEETTSCTCIGDDALPSDLIDALYQLIDYSPGRTNDYTYSDAFFIVDLKNDPSANVTTGWNENQDLIDKIYQRRVRLYIIFIQENNHEFNDFEWNDAHTLAKKSGGAAFRLDTYAQLSDFFKTYFTSLVTADTVFQAIRTSAPFIGLNPLYLTHGNKYTLMAAMEPSDGVPTKPSNVTIMRNGVVVKICSNFTSYGELTIYPIDTSDLPQTDLRDKYTIFVNFLGVGKNIVLTLVELESKSFLNLGLSTEPTEDVYTWGQKPNEFLYPVVGFSDGDADSSESVSAEIYLTIIHNPIRSGFTNIVFNDTLQYRNGCSFSWFANYRWMCKDPGSVYQLIMQAVFPDKNTSMTRTQLLTCPTGDSGNCMNGGSPIDGDNDHCLCIPGFTGQWCDEPNCQNGGSALPTDICQCINGYTGQFCEIAPSNMTCSNSPSLPDFSAELTSLIIVIDQEVYNKSMGGDLIDQTNLNFPGSQIAVVQYGDGFYPKLVLSTTNINLLKDAVNTRANLTAIPTPPPPTVPTTTNVPTTTSYPPVYTLNYASPYPALGLAIDNIVGDRALIVLVASDTTNSPVDPNLINKLSASRVELRIFTLNGDNQCPFTNLLATLGNGIPFTAGNTEKFNSYFNDYIMALFAANPRTTFKSRSILNVYETIGVGCSCNDPLIIRNDPEQTTDNDIITLIIHTRNIDFDKLPSDCNSPLQEVSDSAGSRIVLCNLTSPSETTLRINLTNCNANFSGYSVEKLNYIHTAYGFKYGGDYSNENLNLGLGQGENTMHITSEYSPEATNVREMPGVVLREILYNGSLNDAIVLPSTKKTSGCTYSYYTPSISCGSGTIGYQAQILTQSTADQVTRQQQVVLACANANNAALLNTTFCVHGSSDQNGLCVCDNGWEGVDCSQPICQNYGVRHAHACNCKNFETGFDCSNGYLVPTTMAPPATPAPGTRAFAFIIDVAGNESVVFNTIMDSIIHFCERYQSRSVIVMTIGNDGENASDFAPLNMTDLSNQLKSFATKRRTSFDIPTMLDNTFNTILEKVELARKSGFVIRRDFTGQSNNIFYVTEVVGNLTDNTSLTDLSSPPNDFRLVSVGIYRYYYNISQEVIEELHNLSPTHYYWANNWTTAVEFMSTSSKAAPDYTIAPSSHTPSCVIDVDVNVMLVVELKNTSNYDADILRAQKLKDFVLLFMTDFNLGWSIGCLTNQTDPCIGYSYLAGLGYNADVPKPPSFCSSTQYMSTGLIQQITQTSRWLATSADFRTLKSLQGYLTSTRDDRCVRENAKGTDHFVIWFPTESTTNDSGLYTSLTTSNAEMYYHMIIPQGFRPEDTPDDFYHKIANHSMSKANETNKPFTALLPSFENMTATEAVQIVWTELCKFQNIIPLDATALPPVSAQKWPCNVWVKFKNKSMQKVKAQLFVPSLNTKSDQIVFEADSSGKKVKIHGDNCLEKSWLIRTWKWKERRMGDYWEEAEEMNAKITGNGYIEIHIMPDLKPIVAEKKGVACIGIDCGIT</sequence>
<keyword evidence="1" id="KW-0245">EGF-like domain</keyword>
<gene>
    <name evidence="3" type="ORF">WR25_19403</name>
</gene>
<comment type="caution">
    <text evidence="3">The sequence shown here is derived from an EMBL/GenBank/DDBJ whole genome shotgun (WGS) entry which is preliminary data.</text>
</comment>